<dbReference type="Pfam" id="PF06356">
    <property type="entry name" value="DUF1064"/>
    <property type="match status" value="1"/>
</dbReference>
<protein>
    <recommendedName>
        <fullName evidence="3">DUF1064 domain-containing protein</fullName>
    </recommendedName>
</protein>
<dbReference type="Proteomes" id="UP000077271">
    <property type="component" value="Unassembled WGS sequence"/>
</dbReference>
<name>A0A177KKG7_9BACI</name>
<dbReference type="OrthoDB" id="1853564at2"/>
<evidence type="ECO:0000313" key="1">
    <source>
        <dbReference type="EMBL" id="OAH53872.1"/>
    </source>
</evidence>
<dbReference type="EMBL" id="LQWZ01000035">
    <property type="protein sequence ID" value="OAH53872.1"/>
    <property type="molecule type" value="Genomic_DNA"/>
</dbReference>
<evidence type="ECO:0008006" key="3">
    <source>
        <dbReference type="Google" id="ProtNLM"/>
    </source>
</evidence>
<dbReference type="RefSeq" id="WP_063975373.1">
    <property type="nucleotide sequence ID" value="NZ_LQWZ01000035.1"/>
</dbReference>
<proteinExistence type="predicted"/>
<comment type="caution">
    <text evidence="1">The sequence shown here is derived from an EMBL/GenBank/DDBJ whole genome shotgun (WGS) entry which is preliminary data.</text>
</comment>
<dbReference type="InterPro" id="IPR009414">
    <property type="entry name" value="DUF1064"/>
</dbReference>
<sequence length="147" mass="16724">MRARNWNAKKTFVYGILFDSKAEADYYKLLLADPDVEKVEVQPVFEIIPTYPVTCYRCNGSGKRTSPKTGKPINCTLCSGKGEKTKAGAKYTADFKVYYKDGWTEIVDVKGGPASRDFSLRRKLLEKAIGQEVTVIEYKHGEWKKKR</sequence>
<dbReference type="InterPro" id="IPR036410">
    <property type="entry name" value="HSP_DnaJ_Cys-rich_dom_sf"/>
</dbReference>
<evidence type="ECO:0000313" key="2">
    <source>
        <dbReference type="Proteomes" id="UP000077271"/>
    </source>
</evidence>
<accession>A0A177KKG7</accession>
<reference evidence="1 2" key="1">
    <citation type="submission" date="2016-01" db="EMBL/GenBank/DDBJ databases">
        <title>Investigation of taxonomic status of Bacillus aminovorans.</title>
        <authorList>
            <person name="Verma A."/>
            <person name="Pal Y."/>
            <person name="Krishnamurthi S."/>
        </authorList>
    </citation>
    <scope>NUCLEOTIDE SEQUENCE [LARGE SCALE GENOMIC DNA]</scope>
    <source>
        <strain evidence="1 2">DSM 4337</strain>
    </source>
</reference>
<dbReference type="AlphaFoldDB" id="A0A177KKG7"/>
<dbReference type="SUPFAM" id="SSF57938">
    <property type="entry name" value="DnaJ/Hsp40 cysteine-rich domain"/>
    <property type="match status" value="1"/>
</dbReference>
<gene>
    <name evidence="1" type="ORF">AWH48_11420</name>
</gene>
<organism evidence="1 2">
    <name type="scientific">Domibacillus aminovorans</name>
    <dbReference type="NCBI Taxonomy" id="29332"/>
    <lineage>
        <taxon>Bacteria</taxon>
        <taxon>Bacillati</taxon>
        <taxon>Bacillota</taxon>
        <taxon>Bacilli</taxon>
        <taxon>Bacillales</taxon>
        <taxon>Bacillaceae</taxon>
        <taxon>Domibacillus</taxon>
    </lineage>
</organism>